<dbReference type="SMART" id="SM00388">
    <property type="entry name" value="HisKA"/>
    <property type="match status" value="1"/>
</dbReference>
<dbReference type="InterPro" id="IPR003018">
    <property type="entry name" value="GAF"/>
</dbReference>
<dbReference type="SUPFAM" id="SSF52172">
    <property type="entry name" value="CheY-like"/>
    <property type="match status" value="1"/>
</dbReference>
<dbReference type="Gene3D" id="3.30.565.10">
    <property type="entry name" value="Histidine kinase-like ATPase, C-terminal domain"/>
    <property type="match status" value="1"/>
</dbReference>
<dbReference type="InterPro" id="IPR011006">
    <property type="entry name" value="CheY-like_superfamily"/>
</dbReference>
<evidence type="ECO:0000313" key="8">
    <source>
        <dbReference type="EMBL" id="KEQ74468.1"/>
    </source>
</evidence>
<dbReference type="InterPro" id="IPR036890">
    <property type="entry name" value="HATPase_C_sf"/>
</dbReference>
<dbReference type="Pfam" id="PF01590">
    <property type="entry name" value="GAF"/>
    <property type="match status" value="1"/>
</dbReference>
<proteinExistence type="predicted"/>
<keyword evidence="2" id="KW-0808">Transferase</keyword>
<dbReference type="SUPFAM" id="SSF55874">
    <property type="entry name" value="ATPase domain of HSP90 chaperone/DNA topoisomerase II/histidine kinase"/>
    <property type="match status" value="1"/>
</dbReference>
<evidence type="ECO:0000256" key="3">
    <source>
        <dbReference type="ARBA" id="ARBA00022777"/>
    </source>
</evidence>
<gene>
    <name evidence="8" type="ORF">M436DRAFT_43809</name>
</gene>
<dbReference type="Pfam" id="PF00512">
    <property type="entry name" value="HisKA"/>
    <property type="match status" value="1"/>
</dbReference>
<feature type="domain" description="Response regulatory" evidence="7">
    <location>
        <begin position="1077"/>
        <end position="1203"/>
    </location>
</feature>
<dbReference type="InterPro" id="IPR004358">
    <property type="entry name" value="Sig_transdc_His_kin-like_C"/>
</dbReference>
<feature type="compositionally biased region" description="Basic and acidic residues" evidence="5">
    <location>
        <begin position="350"/>
        <end position="359"/>
    </location>
</feature>
<dbReference type="FunFam" id="1.10.287.130:FF:000023">
    <property type="entry name" value="Sensor histidine kinase/response regulator, putative"/>
    <property type="match status" value="1"/>
</dbReference>
<keyword evidence="9" id="KW-1185">Reference proteome</keyword>
<dbReference type="STRING" id="1043004.A0A074WMV6"/>
<feature type="compositionally biased region" description="Basic and acidic residues" evidence="5">
    <location>
        <begin position="259"/>
        <end position="270"/>
    </location>
</feature>
<evidence type="ECO:0000256" key="4">
    <source>
        <dbReference type="PROSITE-ProRule" id="PRU00169"/>
    </source>
</evidence>
<protein>
    <recommendedName>
        <fullName evidence="10">Sensor histidine kinase/response regulator</fullName>
    </recommendedName>
</protein>
<dbReference type="CDD" id="cd00082">
    <property type="entry name" value="HisKA"/>
    <property type="match status" value="1"/>
</dbReference>
<evidence type="ECO:0000256" key="5">
    <source>
        <dbReference type="SAM" id="MobiDB-lite"/>
    </source>
</evidence>
<feature type="region of interest" description="Disordered" evidence="5">
    <location>
        <begin position="311"/>
        <end position="359"/>
    </location>
</feature>
<dbReference type="PANTHER" id="PTHR43719">
    <property type="entry name" value="TWO-COMPONENT HISTIDINE KINASE"/>
    <property type="match status" value="1"/>
</dbReference>
<dbReference type="CDD" id="cd17546">
    <property type="entry name" value="REC_hyHK_CKI1_RcsC-like"/>
    <property type="match status" value="1"/>
</dbReference>
<dbReference type="SMART" id="SM00387">
    <property type="entry name" value="HATPase_c"/>
    <property type="match status" value="1"/>
</dbReference>
<dbReference type="InterPro" id="IPR001789">
    <property type="entry name" value="Sig_transdc_resp-reg_receiver"/>
</dbReference>
<dbReference type="Pfam" id="PF00072">
    <property type="entry name" value="Response_reg"/>
    <property type="match status" value="1"/>
</dbReference>
<dbReference type="InterPro" id="IPR005467">
    <property type="entry name" value="His_kinase_dom"/>
</dbReference>
<evidence type="ECO:0008006" key="10">
    <source>
        <dbReference type="Google" id="ProtNLM"/>
    </source>
</evidence>
<dbReference type="SMART" id="SM00448">
    <property type="entry name" value="REC"/>
    <property type="match status" value="1"/>
</dbReference>
<accession>A0A074WMV6</accession>
<feature type="modified residue" description="4-aspartylphosphate" evidence="4">
    <location>
        <position position="1132"/>
    </location>
</feature>
<dbReference type="SUPFAM" id="SSF47384">
    <property type="entry name" value="Homodimeric domain of signal transducing histidine kinase"/>
    <property type="match status" value="1"/>
</dbReference>
<evidence type="ECO:0000259" key="6">
    <source>
        <dbReference type="PROSITE" id="PS50109"/>
    </source>
</evidence>
<dbReference type="PROSITE" id="PS50109">
    <property type="entry name" value="HIS_KIN"/>
    <property type="match status" value="1"/>
</dbReference>
<dbReference type="Proteomes" id="UP000027730">
    <property type="component" value="Unassembled WGS sequence"/>
</dbReference>
<dbReference type="InterPro" id="IPR029016">
    <property type="entry name" value="GAF-like_dom_sf"/>
</dbReference>
<keyword evidence="3" id="KW-0418">Kinase</keyword>
<dbReference type="GO" id="GO:0000155">
    <property type="term" value="F:phosphorelay sensor kinase activity"/>
    <property type="evidence" value="ECO:0007669"/>
    <property type="project" value="InterPro"/>
</dbReference>
<dbReference type="AlphaFoldDB" id="A0A074WMV6"/>
<dbReference type="Gene3D" id="1.10.287.130">
    <property type="match status" value="1"/>
</dbReference>
<dbReference type="InterPro" id="IPR050956">
    <property type="entry name" value="2C_system_His_kinase"/>
</dbReference>
<name>A0A074WMV6_9PEZI</name>
<feature type="region of interest" description="Disordered" evidence="5">
    <location>
        <begin position="230"/>
        <end position="279"/>
    </location>
</feature>
<reference evidence="8 9" key="1">
    <citation type="journal article" date="2014" name="BMC Genomics">
        <title>Genome sequencing of four Aureobasidium pullulans varieties: biotechnological potential, stress tolerance, and description of new species.</title>
        <authorList>
            <person name="Gostin Ar C."/>
            <person name="Ohm R.A."/>
            <person name="Kogej T."/>
            <person name="Sonjak S."/>
            <person name="Turk M."/>
            <person name="Zajc J."/>
            <person name="Zalar P."/>
            <person name="Grube M."/>
            <person name="Sun H."/>
            <person name="Han J."/>
            <person name="Sharma A."/>
            <person name="Chiniquy J."/>
            <person name="Ngan C.Y."/>
            <person name="Lipzen A."/>
            <person name="Barry K."/>
            <person name="Grigoriev I.V."/>
            <person name="Gunde-Cimerman N."/>
        </authorList>
    </citation>
    <scope>NUCLEOTIDE SEQUENCE [LARGE SCALE GENOMIC DNA]</scope>
    <source>
        <strain evidence="8 9">CBS 147.97</strain>
    </source>
</reference>
<evidence type="ECO:0000256" key="2">
    <source>
        <dbReference type="ARBA" id="ARBA00022679"/>
    </source>
</evidence>
<feature type="compositionally biased region" description="Polar residues" evidence="5">
    <location>
        <begin position="418"/>
        <end position="437"/>
    </location>
</feature>
<evidence type="ECO:0000256" key="1">
    <source>
        <dbReference type="ARBA" id="ARBA00022553"/>
    </source>
</evidence>
<evidence type="ECO:0000259" key="7">
    <source>
        <dbReference type="PROSITE" id="PS50110"/>
    </source>
</evidence>
<dbReference type="OrthoDB" id="303614at2759"/>
<dbReference type="InterPro" id="IPR003594">
    <property type="entry name" value="HATPase_dom"/>
</dbReference>
<dbReference type="PRINTS" id="PR00344">
    <property type="entry name" value="BCTRLSENSOR"/>
</dbReference>
<dbReference type="EMBL" id="KL584707">
    <property type="protein sequence ID" value="KEQ74468.1"/>
    <property type="molecule type" value="Genomic_DNA"/>
</dbReference>
<feature type="compositionally biased region" description="Basic and acidic residues" evidence="5">
    <location>
        <begin position="326"/>
        <end position="336"/>
    </location>
</feature>
<dbReference type="InterPro" id="IPR003661">
    <property type="entry name" value="HisK_dim/P_dom"/>
</dbReference>
<dbReference type="PROSITE" id="PS50110">
    <property type="entry name" value="RESPONSE_REGULATORY"/>
    <property type="match status" value="1"/>
</dbReference>
<dbReference type="HOGENOM" id="CLU_002763_0_0_1"/>
<feature type="region of interest" description="Disordered" evidence="5">
    <location>
        <begin position="417"/>
        <end position="437"/>
    </location>
</feature>
<feature type="domain" description="Histidine kinase" evidence="6">
    <location>
        <begin position="522"/>
        <end position="796"/>
    </location>
</feature>
<dbReference type="Pfam" id="PF02518">
    <property type="entry name" value="HATPase_c"/>
    <property type="match status" value="1"/>
</dbReference>
<feature type="region of interest" description="Disordered" evidence="5">
    <location>
        <begin position="1"/>
        <end position="24"/>
    </location>
</feature>
<evidence type="ECO:0000313" key="9">
    <source>
        <dbReference type="Proteomes" id="UP000027730"/>
    </source>
</evidence>
<keyword evidence="1 4" id="KW-0597">Phosphoprotein</keyword>
<dbReference type="SUPFAM" id="SSF55781">
    <property type="entry name" value="GAF domain-like"/>
    <property type="match status" value="1"/>
</dbReference>
<dbReference type="GeneID" id="25410009"/>
<dbReference type="RefSeq" id="XP_013428459.1">
    <property type="nucleotide sequence ID" value="XM_013573005.1"/>
</dbReference>
<dbReference type="Gene3D" id="3.30.450.40">
    <property type="match status" value="1"/>
</dbReference>
<organism evidence="8 9">
    <name type="scientific">Aureobasidium namibiae CBS 147.97</name>
    <dbReference type="NCBI Taxonomy" id="1043004"/>
    <lineage>
        <taxon>Eukaryota</taxon>
        <taxon>Fungi</taxon>
        <taxon>Dikarya</taxon>
        <taxon>Ascomycota</taxon>
        <taxon>Pezizomycotina</taxon>
        <taxon>Dothideomycetes</taxon>
        <taxon>Dothideomycetidae</taxon>
        <taxon>Dothideales</taxon>
        <taxon>Saccotheciaceae</taxon>
        <taxon>Aureobasidium</taxon>
    </lineage>
</organism>
<dbReference type="Gene3D" id="3.40.50.2300">
    <property type="match status" value="1"/>
</dbReference>
<feature type="region of interest" description="Disordered" evidence="5">
    <location>
        <begin position="951"/>
        <end position="1007"/>
    </location>
</feature>
<sequence length="1225" mass="136594">MNRPASTGEQQSIPSTALSDTGLPSNEQRAQELDRYYTPSNKSALRLTDRDSALSAYMQLLCWRLGMRRALVSLIDRDTQYYVAESTRTMDLHNPNDFVDEGDGPLSLHESHPKTGILCAETIRQVAASTEEPAYFEICDLAADTRFSQLNIVEELKIAYYCGVPIRTSNKIVIGTVFVLDDKVREPLSLQYILFLTSIADNVMLHLEYRKQRMDVARIMEMNKSLASFMDSHQEDQKPTPPCKSRTKVQDPPATSEQNSRRSSTDKSSEDELPLGNGGRDYNQVFSRASALLRQSLSLLEDGGGVIFFDTVPKSSGGSSSGHSLYRSDRGPKQDSSRLAPDTAQLSRTPSDEDGNRKDNLGAHAAILAYNIRNASSGNPDQACHLSEELPAKIPVKTLLKFIKKVPGGQVYHFPELNSPSTGELTRSRSGNPQHQGNIEEADVRSLFSYLPGAVEIIFVPLWNTHLDRWSVCLAYTLSSERNFTWEIDYFFCRAFCNCVKAEVDRCAVVLADRQKGDFIGSVSHELRSPLHGILASCELIQETEMSRFQASLIDTTESCAHTLLDTIQMVLDYSKVNAFTKHPPGEKLNVRPHVVKGGVEPLLSTYSHVNLAAIAEEVIEGVTTGFLAKSDPSMELGFAGERAKRDAKSFEDLVATPQSPVEVILDVSPPQDWTFVTQPGAYRRIIMNIFGNSLKYTEHGYINISLNCEEMSTKESDPSMAIVELNVKDSGKGISQAYMDTKMFTPFAQESALAPSTGLGLSLVRSLVQMMDGEIEVRSEVNHGTQVKVRIPMKRAMNHHGDHDPRDGFHRPNEDDIQVLRTIEPRPQIVNFLQDMLPDDSPQKQEGYQMQKHALAACINGWYKVEDLHHWDASMDTKPDIILVDDVHLLAMTKHLKLLKEIDAVVVILCSDRSRTTVISRNVDYPKLHIMPKPFGPFKLAKALKHALDRRGPVSRTPRGPAISEETGPIQELKQSSPTLRRVPSPSETLSKLIKKPSSKGSFPFPSMTFSPPPTSPTPHIPVTTPQIEVSGTYQRRLKTLDVPMADQKPLEKHNRLTRSQSEGQTSVQLRRIKPRILLVDDNEVNLKLLQTFFVRRGFTDMRLARDGSEAVKVYEDALGHREPFNLVFMDISMPVMDGFEATNLIRQREALMARPHHSLVVALTGNASAEDQTQAFTNGMDMYMTKPVSLKEVGELMKAWEEKSAIYGAEGARSALLESNAAE</sequence>
<feature type="compositionally biased region" description="Low complexity" evidence="5">
    <location>
        <begin position="315"/>
        <end position="324"/>
    </location>
</feature>
<dbReference type="PANTHER" id="PTHR43719:SF72">
    <property type="entry name" value="HISTIDINE KINASE_RESPONSE REGULATOR, PUTATIVE (AFU_ORTHOLOGUE AFUA_8G06140)-RELATED"/>
    <property type="match status" value="1"/>
</dbReference>
<dbReference type="InterPro" id="IPR036097">
    <property type="entry name" value="HisK_dim/P_sf"/>
</dbReference>